<gene>
    <name evidence="12" type="primary">proV</name>
    <name evidence="12" type="ORF">HMPREF0551_1580</name>
</gene>
<evidence type="ECO:0000259" key="11">
    <source>
        <dbReference type="PROSITE" id="PS51371"/>
    </source>
</evidence>
<organism evidence="12 13">
    <name type="scientific">Lautropia mirabilis ATCC 51599</name>
    <dbReference type="NCBI Taxonomy" id="887898"/>
    <lineage>
        <taxon>Bacteria</taxon>
        <taxon>Pseudomonadati</taxon>
        <taxon>Pseudomonadota</taxon>
        <taxon>Betaproteobacteria</taxon>
        <taxon>Burkholderiales</taxon>
        <taxon>Burkholderiaceae</taxon>
        <taxon>Lautropia</taxon>
    </lineage>
</organism>
<feature type="domain" description="ABC transporter" evidence="10">
    <location>
        <begin position="28"/>
        <end position="264"/>
    </location>
</feature>
<dbReference type="InterPro" id="IPR046342">
    <property type="entry name" value="CBS_dom_sf"/>
</dbReference>
<dbReference type="GO" id="GO:0031460">
    <property type="term" value="P:glycine betaine transport"/>
    <property type="evidence" value="ECO:0007669"/>
    <property type="project" value="InterPro"/>
</dbReference>
<dbReference type="GO" id="GO:0006970">
    <property type="term" value="P:response to osmotic stress"/>
    <property type="evidence" value="ECO:0007669"/>
    <property type="project" value="UniProtKB-ARBA"/>
</dbReference>
<dbReference type="Pfam" id="PF00571">
    <property type="entry name" value="CBS"/>
    <property type="match status" value="1"/>
</dbReference>
<dbReference type="GO" id="GO:0015418">
    <property type="term" value="F:ABC-type quaternary ammonium compound transporting activity"/>
    <property type="evidence" value="ECO:0007669"/>
    <property type="project" value="UniProtKB-EC"/>
</dbReference>
<keyword evidence="13" id="KW-1185">Reference proteome</keyword>
<evidence type="ECO:0000256" key="8">
    <source>
        <dbReference type="PROSITE-ProRule" id="PRU00703"/>
    </source>
</evidence>
<evidence type="ECO:0000256" key="1">
    <source>
        <dbReference type="ARBA" id="ARBA00005417"/>
    </source>
</evidence>
<dbReference type="InterPro" id="IPR003593">
    <property type="entry name" value="AAA+_ATPase"/>
</dbReference>
<keyword evidence="4 9" id="KW-0472">Membrane</keyword>
<dbReference type="RefSeq" id="WP_005673881.1">
    <property type="nucleotide sequence ID" value="NZ_CP146288.1"/>
</dbReference>
<comment type="caution">
    <text evidence="12">The sequence shown here is derived from an EMBL/GenBank/DDBJ whole genome shotgun (WGS) entry which is preliminary data.</text>
</comment>
<dbReference type="SUPFAM" id="SSF52540">
    <property type="entry name" value="P-loop containing nucleoside triphosphate hydrolases"/>
    <property type="match status" value="1"/>
</dbReference>
<evidence type="ECO:0000256" key="9">
    <source>
        <dbReference type="RuleBase" id="RU369116"/>
    </source>
</evidence>
<keyword evidence="7" id="KW-0029">Amino-acid transport</keyword>
<dbReference type="InterPro" id="IPR000644">
    <property type="entry name" value="CBS_dom"/>
</dbReference>
<evidence type="ECO:0000256" key="2">
    <source>
        <dbReference type="ARBA" id="ARBA00022448"/>
    </source>
</evidence>
<comment type="subcellular location">
    <subcellularLocation>
        <location evidence="9">Cell inner membrane</location>
        <topology evidence="9">Peripheral membrane protein</topology>
    </subcellularLocation>
</comment>
<reference evidence="12 13" key="1">
    <citation type="submission" date="2010-12" db="EMBL/GenBank/DDBJ databases">
        <authorList>
            <person name="Muzny D."/>
            <person name="Qin X."/>
            <person name="Deng J."/>
            <person name="Jiang H."/>
            <person name="Liu Y."/>
            <person name="Qu J."/>
            <person name="Song X.-Z."/>
            <person name="Zhang L."/>
            <person name="Thornton R."/>
            <person name="Coyle M."/>
            <person name="Francisco L."/>
            <person name="Jackson L."/>
            <person name="Javaid M."/>
            <person name="Korchina V."/>
            <person name="Kovar C."/>
            <person name="Mata R."/>
            <person name="Mathew T."/>
            <person name="Ngo R."/>
            <person name="Nguyen L."/>
            <person name="Nguyen N."/>
            <person name="Okwuonu G."/>
            <person name="Ongeri F."/>
            <person name="Pham C."/>
            <person name="Simmons D."/>
            <person name="Wilczek-Boney K."/>
            <person name="Hale W."/>
            <person name="Jakkamsetti A."/>
            <person name="Pham P."/>
            <person name="Ruth R."/>
            <person name="San Lucas F."/>
            <person name="Warren J."/>
            <person name="Zhang J."/>
            <person name="Zhao Z."/>
            <person name="Zhou C."/>
            <person name="Zhu D."/>
            <person name="Lee S."/>
            <person name="Bess C."/>
            <person name="Blankenburg K."/>
            <person name="Forbes L."/>
            <person name="Fu Q."/>
            <person name="Gubbala S."/>
            <person name="Hirani K."/>
            <person name="Jayaseelan J.C."/>
            <person name="Lara F."/>
            <person name="Munidasa M."/>
            <person name="Palculict T."/>
            <person name="Patil S."/>
            <person name="Pu L.-L."/>
            <person name="Saada N."/>
            <person name="Tang L."/>
            <person name="Weissenberger G."/>
            <person name="Zhu Y."/>
            <person name="Hemphill L."/>
            <person name="Shang Y."/>
            <person name="Youmans B."/>
            <person name="Ayvaz T."/>
            <person name="Ross M."/>
            <person name="Santibanez J."/>
            <person name="Aqrawi P."/>
            <person name="Gross S."/>
            <person name="Joshi V."/>
            <person name="Fowler G."/>
            <person name="Nazareth L."/>
            <person name="Reid J."/>
            <person name="Worley K."/>
            <person name="Petrosino J."/>
            <person name="Highlander S."/>
            <person name="Gibbs R."/>
        </authorList>
    </citation>
    <scope>NUCLEOTIDE SEQUENCE [LARGE SCALE GENOMIC DNA]</scope>
    <source>
        <strain evidence="12 13">ATCC 51599</strain>
    </source>
</reference>
<evidence type="ECO:0000313" key="13">
    <source>
        <dbReference type="Proteomes" id="UP000011021"/>
    </source>
</evidence>
<dbReference type="FunFam" id="3.40.50.300:FF:000201">
    <property type="entry name" value="Glycine betaine/L-proline ABC transporter ATP-binding protein"/>
    <property type="match status" value="1"/>
</dbReference>
<keyword evidence="6 9" id="KW-0067">ATP-binding</keyword>
<keyword evidence="2 9" id="KW-0813">Transport</keyword>
<dbReference type="HOGENOM" id="CLU_000604_2_0_4"/>
<evidence type="ECO:0000256" key="3">
    <source>
        <dbReference type="ARBA" id="ARBA00022475"/>
    </source>
</evidence>
<dbReference type="EC" id="7.6.2.9" evidence="9"/>
<dbReference type="Gene3D" id="3.10.580.10">
    <property type="entry name" value="CBS-domain"/>
    <property type="match status" value="1"/>
</dbReference>
<dbReference type="CDD" id="cd03294">
    <property type="entry name" value="ABC_Pro_Gly_Betaine"/>
    <property type="match status" value="1"/>
</dbReference>
<dbReference type="Proteomes" id="UP000011021">
    <property type="component" value="Unassembled WGS sequence"/>
</dbReference>
<evidence type="ECO:0000256" key="6">
    <source>
        <dbReference type="ARBA" id="ARBA00022840"/>
    </source>
</evidence>
<comment type="subunit">
    <text evidence="9">The complex is probably composed of two ATP-binding proteins, two transmembrane proteins and a solute-binding protein.</text>
</comment>
<dbReference type="SMART" id="SM00382">
    <property type="entry name" value="AAA"/>
    <property type="match status" value="1"/>
</dbReference>
<comment type="similarity">
    <text evidence="1 9">Belongs to the ABC transporter superfamily.</text>
</comment>
<keyword evidence="3" id="KW-1003">Cell membrane</keyword>
<dbReference type="InterPro" id="IPR003439">
    <property type="entry name" value="ABC_transporter-like_ATP-bd"/>
</dbReference>
<dbReference type="GO" id="GO:0006865">
    <property type="term" value="P:amino acid transport"/>
    <property type="evidence" value="ECO:0007669"/>
    <property type="project" value="UniProtKB-UniRule"/>
</dbReference>
<dbReference type="GO" id="GO:0005524">
    <property type="term" value="F:ATP binding"/>
    <property type="evidence" value="ECO:0007669"/>
    <property type="project" value="UniProtKB-UniRule"/>
</dbReference>
<dbReference type="STRING" id="887898.HMPREF0551_1580"/>
<protein>
    <recommendedName>
        <fullName evidence="9">Quaternary amine transport ATP-binding protein</fullName>
        <ecNumber evidence="9">7.6.2.9</ecNumber>
    </recommendedName>
</protein>
<dbReference type="PROSITE" id="PS00211">
    <property type="entry name" value="ABC_TRANSPORTER_1"/>
    <property type="match status" value="1"/>
</dbReference>
<comment type="catalytic activity">
    <reaction evidence="9">
        <text>a quaternary ammonium(out) + ATP + H2O = a quaternary ammonium(in) + ADP + phosphate + H(+)</text>
        <dbReference type="Rhea" id="RHEA:11036"/>
        <dbReference type="ChEBI" id="CHEBI:15377"/>
        <dbReference type="ChEBI" id="CHEBI:15378"/>
        <dbReference type="ChEBI" id="CHEBI:30616"/>
        <dbReference type="ChEBI" id="CHEBI:35267"/>
        <dbReference type="ChEBI" id="CHEBI:43474"/>
        <dbReference type="ChEBI" id="CHEBI:456216"/>
    </reaction>
</comment>
<dbReference type="SMART" id="SM00116">
    <property type="entry name" value="CBS"/>
    <property type="match status" value="2"/>
</dbReference>
<name>E7RY09_9BURK</name>
<sequence>MSKIEVSHIYKIFGPHPDRWLKAVQDGMSKEELLTRSGHTLGLRDISLSIDEGSIYVIMGLSGSGKSTLIRHFNRLIEPTSGEIRVDGQNVVELGRRELAHLRQQKMSMVFQRFGLFPHRTVLDNAAYGLAVQKVPRAQREEKARYWLDQVGLSGFEHQYPHQLSGGMQQRVGLARALATDAEILLMDEAFSALDPLIRREMQDHLLKLQARLNKTIVFITHDLDEALRLGNRIAILKDGELVQEGEPEDILLEPATEYVQSFLQDVNRSKVLNAGHALQEGARLTLTMRTRPNHALELLQARKYDYAPVLDGKRLAGVLTVGRIIDALKEGARDVSEYVEEMASVPSTAGLDTVLGHLLQSDQPLAVTGEHDEFVGMLSRSKVLSLVSNETPELVPENAASVQQAAAEAAEAVAVAEAIVSAESAGNVDAARPGHVDAAAAGKASDTPGAAEALADAAGMKAGAADARKAASATQERS</sequence>
<keyword evidence="4 9" id="KW-0997">Cell inner membrane</keyword>
<keyword evidence="5 9" id="KW-0547">Nucleotide-binding</keyword>
<keyword evidence="8" id="KW-0129">CBS domain</keyword>
<dbReference type="PANTHER" id="PTHR43869">
    <property type="entry name" value="GLYCINE BETAINE/PROLINE BETAINE TRANSPORT SYSTEM ATP-BINDING PROTEIN PROV"/>
    <property type="match status" value="1"/>
</dbReference>
<evidence type="ECO:0000256" key="5">
    <source>
        <dbReference type="ARBA" id="ARBA00022741"/>
    </source>
</evidence>
<dbReference type="InterPro" id="IPR017871">
    <property type="entry name" value="ABC_transporter-like_CS"/>
</dbReference>
<evidence type="ECO:0000256" key="4">
    <source>
        <dbReference type="ARBA" id="ARBA00022519"/>
    </source>
</evidence>
<dbReference type="GO" id="GO:0005886">
    <property type="term" value="C:plasma membrane"/>
    <property type="evidence" value="ECO:0007669"/>
    <property type="project" value="UniProtKB-SubCell"/>
</dbReference>
<dbReference type="SUPFAM" id="SSF54631">
    <property type="entry name" value="CBS-domain pair"/>
    <property type="match status" value="1"/>
</dbReference>
<dbReference type="PROSITE" id="PS50893">
    <property type="entry name" value="ABC_TRANSPORTER_2"/>
    <property type="match status" value="1"/>
</dbReference>
<accession>E7RY09</accession>
<dbReference type="GO" id="GO:0016887">
    <property type="term" value="F:ATP hydrolysis activity"/>
    <property type="evidence" value="ECO:0007669"/>
    <property type="project" value="UniProtKB-UniRule"/>
</dbReference>
<dbReference type="PANTHER" id="PTHR43869:SF1">
    <property type="entry name" value="GLYCINE BETAINE_PROLINE BETAINE TRANSPORT SYSTEM ATP-BINDING PROTEIN PROV"/>
    <property type="match status" value="1"/>
</dbReference>
<dbReference type="AlphaFoldDB" id="E7RY09"/>
<dbReference type="NCBIfam" id="TIGR01186">
    <property type="entry name" value="proV"/>
    <property type="match status" value="1"/>
</dbReference>
<dbReference type="InterPro" id="IPR005892">
    <property type="entry name" value="Gly-betaine_transp_ATP-bd"/>
</dbReference>
<evidence type="ECO:0000259" key="10">
    <source>
        <dbReference type="PROSITE" id="PS50893"/>
    </source>
</evidence>
<proteinExistence type="inferred from homology"/>
<dbReference type="InterPro" id="IPR027417">
    <property type="entry name" value="P-loop_NTPase"/>
</dbReference>
<dbReference type="eggNOG" id="COG4175">
    <property type="taxonomic scope" value="Bacteria"/>
</dbReference>
<dbReference type="EMBL" id="AEQP01000010">
    <property type="protein sequence ID" value="EFV94833.1"/>
    <property type="molecule type" value="Genomic_DNA"/>
</dbReference>
<dbReference type="Gene3D" id="3.40.50.300">
    <property type="entry name" value="P-loop containing nucleotide triphosphate hydrolases"/>
    <property type="match status" value="1"/>
</dbReference>
<dbReference type="InterPro" id="IPR051921">
    <property type="entry name" value="ABC_osmolyte_uptake_ATP-bind"/>
</dbReference>
<feature type="domain" description="CBS" evidence="11">
    <location>
        <begin position="279"/>
        <end position="336"/>
    </location>
</feature>
<evidence type="ECO:0000313" key="12">
    <source>
        <dbReference type="EMBL" id="EFV94833.1"/>
    </source>
</evidence>
<dbReference type="Pfam" id="PF00005">
    <property type="entry name" value="ABC_tran"/>
    <property type="match status" value="1"/>
</dbReference>
<evidence type="ECO:0000256" key="7">
    <source>
        <dbReference type="ARBA" id="ARBA00022970"/>
    </source>
</evidence>
<dbReference type="PROSITE" id="PS51371">
    <property type="entry name" value="CBS"/>
    <property type="match status" value="1"/>
</dbReference>